<keyword evidence="13" id="KW-0560">Oxidoreductase</keyword>
<keyword evidence="15" id="KW-0411">Iron-sulfur</keyword>
<dbReference type="GO" id="GO:0016705">
    <property type="term" value="F:oxidoreductase activity, acting on paired donors, with incorporation or reduction of molecular oxygen"/>
    <property type="evidence" value="ECO:0007669"/>
    <property type="project" value="UniProtKB-ARBA"/>
</dbReference>
<evidence type="ECO:0000256" key="11">
    <source>
        <dbReference type="ARBA" id="ARBA00022982"/>
    </source>
</evidence>
<dbReference type="CDD" id="cd03467">
    <property type="entry name" value="Rieske"/>
    <property type="match status" value="1"/>
</dbReference>
<name>A0A938YAD4_9ACTN</name>
<evidence type="ECO:0000256" key="13">
    <source>
        <dbReference type="ARBA" id="ARBA00023002"/>
    </source>
</evidence>
<feature type="transmembrane region" description="Helical" evidence="20">
    <location>
        <begin position="168"/>
        <end position="188"/>
    </location>
</feature>
<keyword evidence="17" id="KW-1015">Disulfide bond</keyword>
<dbReference type="GO" id="GO:0051537">
    <property type="term" value="F:2 iron, 2 sulfur cluster binding"/>
    <property type="evidence" value="ECO:0007669"/>
    <property type="project" value="UniProtKB-KW"/>
</dbReference>
<evidence type="ECO:0000256" key="7">
    <source>
        <dbReference type="ARBA" id="ARBA00022660"/>
    </source>
</evidence>
<keyword evidence="23" id="KW-1185">Reference proteome</keyword>
<keyword evidence="8 20" id="KW-0812">Transmembrane</keyword>
<keyword evidence="12 20" id="KW-1133">Transmembrane helix</keyword>
<feature type="transmembrane region" description="Helical" evidence="20">
    <location>
        <begin position="90"/>
        <end position="115"/>
    </location>
</feature>
<evidence type="ECO:0000256" key="2">
    <source>
        <dbReference type="ARBA" id="ARBA00004651"/>
    </source>
</evidence>
<evidence type="ECO:0000256" key="14">
    <source>
        <dbReference type="ARBA" id="ARBA00023004"/>
    </source>
</evidence>
<dbReference type="InterPro" id="IPR045603">
    <property type="entry name" value="QcrA_N"/>
</dbReference>
<comment type="subcellular location">
    <subcellularLocation>
        <location evidence="2">Cell membrane</location>
        <topology evidence="2">Multi-pass membrane protein</topology>
    </subcellularLocation>
</comment>
<evidence type="ECO:0000256" key="20">
    <source>
        <dbReference type="SAM" id="Phobius"/>
    </source>
</evidence>
<evidence type="ECO:0000256" key="9">
    <source>
        <dbReference type="ARBA" id="ARBA00022714"/>
    </source>
</evidence>
<keyword evidence="14" id="KW-0408">Iron</keyword>
<dbReference type="InterPro" id="IPR036922">
    <property type="entry name" value="Rieske_2Fe-2S_sf"/>
</dbReference>
<keyword evidence="16 20" id="KW-0472">Membrane</keyword>
<dbReference type="GO" id="GO:0005886">
    <property type="term" value="C:plasma membrane"/>
    <property type="evidence" value="ECO:0007669"/>
    <property type="project" value="UniProtKB-SubCell"/>
</dbReference>
<dbReference type="PROSITE" id="PS51296">
    <property type="entry name" value="RIESKE"/>
    <property type="match status" value="1"/>
</dbReference>
<keyword evidence="11" id="KW-0249">Electron transport</keyword>
<evidence type="ECO:0000256" key="3">
    <source>
        <dbReference type="ARBA" id="ARBA00010651"/>
    </source>
</evidence>
<dbReference type="Proteomes" id="UP000663792">
    <property type="component" value="Unassembled WGS sequence"/>
</dbReference>
<protein>
    <recommendedName>
        <fullName evidence="4">Cytochrome bc1 complex Rieske iron-sulfur subunit</fullName>
    </recommendedName>
    <alternativeName>
        <fullName evidence="18">Cytochrome bc1 reductase complex subunit QcrA</fullName>
    </alternativeName>
    <alternativeName>
        <fullName evidence="19">Rieske iron-sulfur protein</fullName>
    </alternativeName>
</protein>
<dbReference type="PANTHER" id="PTHR10134">
    <property type="entry name" value="CYTOCHROME B-C1 COMPLEX SUBUNIT RIESKE, MITOCHONDRIAL"/>
    <property type="match status" value="1"/>
</dbReference>
<accession>A0A938YAD4</accession>
<dbReference type="InterPro" id="IPR017941">
    <property type="entry name" value="Rieske_2Fe-2S"/>
</dbReference>
<comment type="function">
    <text evidence="1">Iron-sulfur subunit of the cytochrome bc1 complex, an essential component of the respiratory electron transport chain required for ATP synthesis. The bc1 complex catalyzes the oxidation of menaquinol and the reduction of cytochrome c in the respiratory chain. The bc1 complex operates through a Q-cycle mechanism that couples electron transfer to generation of the proton gradient that drives ATP synthesis.</text>
</comment>
<evidence type="ECO:0000256" key="15">
    <source>
        <dbReference type="ARBA" id="ARBA00023014"/>
    </source>
</evidence>
<evidence type="ECO:0000256" key="17">
    <source>
        <dbReference type="ARBA" id="ARBA00023157"/>
    </source>
</evidence>
<feature type="domain" description="Rieske" evidence="21">
    <location>
        <begin position="275"/>
        <end position="341"/>
    </location>
</feature>
<comment type="similarity">
    <text evidence="3">Belongs to the Rieske iron-sulfur protein family.</text>
</comment>
<comment type="caution">
    <text evidence="22">The sequence shown here is derived from an EMBL/GenBank/DDBJ whole genome shotgun (WGS) entry which is preliminary data.</text>
</comment>
<dbReference type="AlphaFoldDB" id="A0A938YAD4"/>
<evidence type="ECO:0000259" key="21">
    <source>
        <dbReference type="PROSITE" id="PS51296"/>
    </source>
</evidence>
<feature type="transmembrane region" description="Helical" evidence="20">
    <location>
        <begin position="56"/>
        <end position="78"/>
    </location>
</feature>
<dbReference type="InterPro" id="IPR014349">
    <property type="entry name" value="Rieske_Fe-S_prot"/>
</dbReference>
<evidence type="ECO:0000256" key="6">
    <source>
        <dbReference type="ARBA" id="ARBA00022475"/>
    </source>
</evidence>
<dbReference type="RefSeq" id="WP_205259874.1">
    <property type="nucleotide sequence ID" value="NZ_JAERWK010000008.1"/>
</dbReference>
<keyword evidence="10" id="KW-0479">Metal-binding</keyword>
<dbReference type="Pfam" id="PF00355">
    <property type="entry name" value="Rieske"/>
    <property type="match status" value="1"/>
</dbReference>
<keyword evidence="6" id="KW-1003">Cell membrane</keyword>
<dbReference type="SUPFAM" id="SSF50022">
    <property type="entry name" value="ISP domain"/>
    <property type="match status" value="1"/>
</dbReference>
<evidence type="ECO:0000256" key="1">
    <source>
        <dbReference type="ARBA" id="ARBA00002494"/>
    </source>
</evidence>
<evidence type="ECO:0000256" key="4">
    <source>
        <dbReference type="ARBA" id="ARBA00015816"/>
    </source>
</evidence>
<evidence type="ECO:0000256" key="8">
    <source>
        <dbReference type="ARBA" id="ARBA00022692"/>
    </source>
</evidence>
<gene>
    <name evidence="22" type="ORF">JL106_06525</name>
</gene>
<keyword evidence="5" id="KW-0813">Transport</keyword>
<dbReference type="Pfam" id="PF19297">
    <property type="entry name" value="QcrA_N"/>
    <property type="match status" value="1"/>
</dbReference>
<dbReference type="EMBL" id="JAERWK010000008">
    <property type="protein sequence ID" value="MBM9466937.1"/>
    <property type="molecule type" value="Genomic_DNA"/>
</dbReference>
<evidence type="ECO:0000313" key="23">
    <source>
        <dbReference type="Proteomes" id="UP000663792"/>
    </source>
</evidence>
<organism evidence="22 23">
    <name type="scientific">Nakamurella leprariae</name>
    <dbReference type="NCBI Taxonomy" id="2803911"/>
    <lineage>
        <taxon>Bacteria</taxon>
        <taxon>Bacillati</taxon>
        <taxon>Actinomycetota</taxon>
        <taxon>Actinomycetes</taxon>
        <taxon>Nakamurellales</taxon>
        <taxon>Nakamurellaceae</taxon>
        <taxon>Nakamurella</taxon>
    </lineage>
</organism>
<dbReference type="GO" id="GO:0046872">
    <property type="term" value="F:metal ion binding"/>
    <property type="evidence" value="ECO:0007669"/>
    <property type="project" value="UniProtKB-KW"/>
</dbReference>
<evidence type="ECO:0000256" key="10">
    <source>
        <dbReference type="ARBA" id="ARBA00022723"/>
    </source>
</evidence>
<evidence type="ECO:0000256" key="19">
    <source>
        <dbReference type="ARBA" id="ARBA00032409"/>
    </source>
</evidence>
<evidence type="ECO:0000256" key="16">
    <source>
        <dbReference type="ARBA" id="ARBA00023136"/>
    </source>
</evidence>
<keyword evidence="9" id="KW-0001">2Fe-2S</keyword>
<evidence type="ECO:0000256" key="5">
    <source>
        <dbReference type="ARBA" id="ARBA00022448"/>
    </source>
</evidence>
<dbReference type="GO" id="GO:0004497">
    <property type="term" value="F:monooxygenase activity"/>
    <property type="evidence" value="ECO:0007669"/>
    <property type="project" value="UniProtKB-ARBA"/>
</dbReference>
<dbReference type="Gene3D" id="2.102.10.10">
    <property type="entry name" value="Rieske [2Fe-2S] iron-sulphur domain"/>
    <property type="match status" value="1"/>
</dbReference>
<evidence type="ECO:0000256" key="18">
    <source>
        <dbReference type="ARBA" id="ARBA00029586"/>
    </source>
</evidence>
<reference evidence="22" key="1">
    <citation type="submission" date="2021-01" db="EMBL/GenBank/DDBJ databases">
        <title>YIM 132084 draft genome.</title>
        <authorList>
            <person name="An D."/>
        </authorList>
    </citation>
    <scope>NUCLEOTIDE SEQUENCE</scope>
    <source>
        <strain evidence="22">YIM 132084</strain>
    </source>
</reference>
<proteinExistence type="inferred from homology"/>
<keyword evidence="7" id="KW-0679">Respiratory chain</keyword>
<sequence>MTSHSDVEIPGDAELAQMSNDELARLGSRLDGVELVEYGERYVPGSPADKRAERKVAFWFLLAGLLGVLAAVAFIWWPAGYEDAYSDRQWLYALYTPVLGVTLGGCILALGIGVVAMAKKLMPHEVAVQARHEGGSAEVDRRTLVAEVMDAGDKAGLIKRRGVLKGSLVLAGGGLTLGAAIPILGGFIKNPWAEGPESQLWVTPWAPAPDGTKVRMVQVDGTPVSPADLEAGAMATVFPAVPGGGKASDAAVMLFRLRPGQAVSIRDGQQGFEYGDYYAYSKICTHVGCPVSLYEQQTGRILCPCHQSQFDVFDGARPVFGPATRPLPQLPLELDDEGYFVAASDFVEAVGPGFWENGKFPAWGSTPKGSS</sequence>
<evidence type="ECO:0000313" key="22">
    <source>
        <dbReference type="EMBL" id="MBM9466937.1"/>
    </source>
</evidence>
<evidence type="ECO:0000256" key="12">
    <source>
        <dbReference type="ARBA" id="ARBA00022989"/>
    </source>
</evidence>